<comment type="caution">
    <text evidence="2">The sequence shown here is derived from an EMBL/GenBank/DDBJ whole genome shotgun (WGS) entry which is preliminary data.</text>
</comment>
<evidence type="ECO:0000313" key="2">
    <source>
        <dbReference type="EMBL" id="THJ35213.1"/>
    </source>
</evidence>
<keyword evidence="3" id="KW-1185">Reference proteome</keyword>
<sequence length="62" mass="7050">MKKLIAIAALAAATFVSAQPSMYYWFVNEKTGEKVCESELPGADWKKVDETIYQDFECKNKL</sequence>
<evidence type="ECO:0000313" key="3">
    <source>
        <dbReference type="Proteomes" id="UP000306236"/>
    </source>
</evidence>
<accession>A0A4S5BV45</accession>
<dbReference type="EMBL" id="SSWX01000004">
    <property type="protein sequence ID" value="THJ35213.1"/>
    <property type="molecule type" value="Genomic_DNA"/>
</dbReference>
<dbReference type="RefSeq" id="WP_136405410.1">
    <property type="nucleotide sequence ID" value="NZ_JARXRQ010000007.1"/>
</dbReference>
<dbReference type="OrthoDB" id="6089671at2"/>
<organism evidence="2 3">
    <name type="scientific">Lampropedia aestuarii</name>
    <dbReference type="NCBI Taxonomy" id="2562762"/>
    <lineage>
        <taxon>Bacteria</taxon>
        <taxon>Pseudomonadati</taxon>
        <taxon>Pseudomonadota</taxon>
        <taxon>Betaproteobacteria</taxon>
        <taxon>Burkholderiales</taxon>
        <taxon>Comamonadaceae</taxon>
        <taxon>Lampropedia</taxon>
    </lineage>
</organism>
<gene>
    <name evidence="2" type="ORF">E8K88_04235</name>
</gene>
<reference evidence="2 3" key="1">
    <citation type="submission" date="2019-04" db="EMBL/GenBank/DDBJ databases">
        <title>Lampropedia sp YIM MLB12 draf genome.</title>
        <authorList>
            <person name="Wang Y.-X."/>
        </authorList>
    </citation>
    <scope>NUCLEOTIDE SEQUENCE [LARGE SCALE GENOMIC DNA]</scope>
    <source>
        <strain evidence="2 3">YIM MLB12</strain>
    </source>
</reference>
<name>A0A4S5BV45_9BURK</name>
<dbReference type="AlphaFoldDB" id="A0A4S5BV45"/>
<keyword evidence="1" id="KW-0732">Signal</keyword>
<evidence type="ECO:0008006" key="4">
    <source>
        <dbReference type="Google" id="ProtNLM"/>
    </source>
</evidence>
<proteinExistence type="predicted"/>
<dbReference type="Proteomes" id="UP000306236">
    <property type="component" value="Unassembled WGS sequence"/>
</dbReference>
<feature type="chain" id="PRO_5020624279" description="DUF4124 domain-containing protein" evidence="1">
    <location>
        <begin position="19"/>
        <end position="62"/>
    </location>
</feature>
<evidence type="ECO:0000256" key="1">
    <source>
        <dbReference type="SAM" id="SignalP"/>
    </source>
</evidence>
<feature type="signal peptide" evidence="1">
    <location>
        <begin position="1"/>
        <end position="18"/>
    </location>
</feature>
<protein>
    <recommendedName>
        <fullName evidence="4">DUF4124 domain-containing protein</fullName>
    </recommendedName>
</protein>